<evidence type="ECO:0000259" key="17">
    <source>
        <dbReference type="Pfam" id="PF04577"/>
    </source>
</evidence>
<reference evidence="18 19" key="1">
    <citation type="submission" date="2022-05" db="EMBL/GenBank/DDBJ databases">
        <authorList>
            <consortium name="Genoscope - CEA"/>
            <person name="William W."/>
        </authorList>
    </citation>
    <scope>NUCLEOTIDE SEQUENCE [LARGE SCALE GENOMIC DNA]</scope>
</reference>
<evidence type="ECO:0000256" key="3">
    <source>
        <dbReference type="ARBA" id="ARBA00012823"/>
    </source>
</evidence>
<keyword evidence="5" id="KW-0328">Glycosyltransferase</keyword>
<dbReference type="InterPro" id="IPR003961">
    <property type="entry name" value="FN3_dom"/>
</dbReference>
<keyword evidence="8" id="KW-0256">Endoplasmic reticulum</keyword>
<protein>
    <recommendedName>
        <fullName evidence="4">Protein O-linked-mannose beta-1,4-N-acetylglucosaminyltransferase 2</fullName>
        <ecNumber evidence="3">2.4.1.312</ecNumber>
    </recommendedName>
    <alternativeName>
        <fullName evidence="13">Extracellular O-linked N-acetylglucosamine transferase-like</fullName>
    </alternativeName>
    <alternativeName>
        <fullName evidence="14">Glycosyltransferase-like domain-containing protein 2</fullName>
    </alternativeName>
</protein>
<comment type="subcellular location">
    <subcellularLocation>
        <location evidence="1">Endoplasmic reticulum membrane</location>
        <topology evidence="1">Single-pass type II membrane protein</topology>
    </subcellularLocation>
</comment>
<keyword evidence="9" id="KW-0735">Signal-anchor</keyword>
<name>A0ABN8PN10_9CNID</name>
<comment type="caution">
    <text evidence="18">The sequence shown here is derived from an EMBL/GenBank/DDBJ whole genome shotgun (WGS) entry which is preliminary data.</text>
</comment>
<dbReference type="PANTHER" id="PTHR20961:SF38">
    <property type="entry name" value="PROTEIN O-LINKED-MANNOSE BETA-1,4-N-ACETYLGLUCOSAMINYLTRANSFERASE 2"/>
    <property type="match status" value="1"/>
</dbReference>
<accession>A0ABN8PN10</accession>
<keyword evidence="19" id="KW-1185">Reference proteome</keyword>
<evidence type="ECO:0000256" key="5">
    <source>
        <dbReference type="ARBA" id="ARBA00022676"/>
    </source>
</evidence>
<comment type="catalytic activity">
    <reaction evidence="16">
        <text>3-O-(alpha-D-mannosyl)-L-threonyl-[protein] + UDP-N-acetyl-alpha-D-glucosamine = 3-O-(N-acetyl-beta-D-glucosaminyl-(1-&gt;4)-alpha-D-mannosyl)-L-threonyl-[protein] + UDP + H(+)</text>
        <dbReference type="Rhea" id="RHEA:37663"/>
        <dbReference type="Rhea" id="RHEA-COMP:13547"/>
        <dbReference type="Rhea" id="RHEA-COMP:13618"/>
        <dbReference type="ChEBI" id="CHEBI:15378"/>
        <dbReference type="ChEBI" id="CHEBI:57705"/>
        <dbReference type="ChEBI" id="CHEBI:58223"/>
        <dbReference type="ChEBI" id="CHEBI:137323"/>
        <dbReference type="ChEBI" id="CHEBI:137540"/>
        <dbReference type="EC" id="2.4.1.312"/>
    </reaction>
</comment>
<dbReference type="CDD" id="cd00063">
    <property type="entry name" value="FN3"/>
    <property type="match status" value="1"/>
</dbReference>
<keyword evidence="7" id="KW-0812">Transmembrane</keyword>
<evidence type="ECO:0000256" key="14">
    <source>
        <dbReference type="ARBA" id="ARBA00032859"/>
    </source>
</evidence>
<keyword evidence="6" id="KW-0808">Transferase</keyword>
<sequence>MKTFVFSPAFIHFLLGLVSYLVFSFTYRWIGTSSSQNKTLNVTESRKLGLKSLREGSSLFCLGHNKSTRICKFSYLCYHPIEDEYLFFHGPETIIHGVPSDRFNPALLDMSSVEDHNTQYFNYVDYPVCSIDNFPNVTVIDDFSLIFHRFNPENIMHVFHDDLLPLYHTLRQFSRDMLSVDLGFTLVMMDDRNEGTHFDLYKLFTKKTLILKKELQKANHLTCFRHGVIGISKYTTWYQYGFREPQGQLPHVSLTGQYLRHFTGFVERRLGLDNISLSFHSSDSSYIVLCSREHNRLITNELDLSLAIAQQFNKPVIRVSMATHSFKEQVQIISKASALIGMHGSMLIMAMFLPPGASLIELFPFGINPDHYTPYRTMVELPDMNVIYASWRNNIEENTVTYPHEAPEVGGIDHLSLEEQKDIMNTEEVPQHLCCSDPYWLYRIYQDTIVDIQSLLSVLEFTKNKQKLLTNKKEVDLNGKLYPSKVINLTCQIPVKEAKPSLWLSWKPPINLPFLTTKDVKYEVWIQEVGTEGYIAYILNITEYLFKDHLKMNTSHNVWVRCIVLEKQGPFEKEQAQAYILLLPLIFDLPVNTTLHGETMLKTALELLDTAFATRGEAKA</sequence>
<evidence type="ECO:0000313" key="18">
    <source>
        <dbReference type="EMBL" id="CAH3147227.1"/>
    </source>
</evidence>
<dbReference type="SUPFAM" id="SSF49265">
    <property type="entry name" value="Fibronectin type III"/>
    <property type="match status" value="1"/>
</dbReference>
<comment type="pathway">
    <text evidence="2">Protein modification; protein glycosylation.</text>
</comment>
<dbReference type="InterPro" id="IPR036116">
    <property type="entry name" value="FN3_sf"/>
</dbReference>
<dbReference type="InterPro" id="IPR007657">
    <property type="entry name" value="Glycosyltransferase_61"/>
</dbReference>
<keyword evidence="10" id="KW-1133">Transmembrane helix</keyword>
<evidence type="ECO:0000256" key="13">
    <source>
        <dbReference type="ARBA" id="ARBA00030318"/>
    </source>
</evidence>
<dbReference type="EC" id="2.4.1.312" evidence="3"/>
<evidence type="ECO:0000256" key="15">
    <source>
        <dbReference type="ARBA" id="ARBA00045959"/>
    </source>
</evidence>
<organism evidence="18 19">
    <name type="scientific">Porites evermanni</name>
    <dbReference type="NCBI Taxonomy" id="104178"/>
    <lineage>
        <taxon>Eukaryota</taxon>
        <taxon>Metazoa</taxon>
        <taxon>Cnidaria</taxon>
        <taxon>Anthozoa</taxon>
        <taxon>Hexacorallia</taxon>
        <taxon>Scleractinia</taxon>
        <taxon>Fungiina</taxon>
        <taxon>Poritidae</taxon>
        <taxon>Porites</taxon>
    </lineage>
</organism>
<evidence type="ECO:0000256" key="12">
    <source>
        <dbReference type="ARBA" id="ARBA00023180"/>
    </source>
</evidence>
<evidence type="ECO:0000256" key="8">
    <source>
        <dbReference type="ARBA" id="ARBA00022824"/>
    </source>
</evidence>
<evidence type="ECO:0000256" key="11">
    <source>
        <dbReference type="ARBA" id="ARBA00023136"/>
    </source>
</evidence>
<keyword evidence="11" id="KW-0472">Membrane</keyword>
<evidence type="ECO:0000256" key="2">
    <source>
        <dbReference type="ARBA" id="ARBA00004922"/>
    </source>
</evidence>
<keyword evidence="12" id="KW-0325">Glycoprotein</keyword>
<dbReference type="EMBL" id="CALNXI010000926">
    <property type="protein sequence ID" value="CAH3147227.1"/>
    <property type="molecule type" value="Genomic_DNA"/>
</dbReference>
<evidence type="ECO:0000256" key="10">
    <source>
        <dbReference type="ARBA" id="ARBA00022989"/>
    </source>
</evidence>
<evidence type="ECO:0000256" key="6">
    <source>
        <dbReference type="ARBA" id="ARBA00022679"/>
    </source>
</evidence>
<evidence type="ECO:0000256" key="4">
    <source>
        <dbReference type="ARBA" id="ARBA00020030"/>
    </source>
</evidence>
<evidence type="ECO:0000256" key="7">
    <source>
        <dbReference type="ARBA" id="ARBA00022692"/>
    </source>
</evidence>
<dbReference type="PANTHER" id="PTHR20961">
    <property type="entry name" value="GLYCOSYLTRANSFERASE"/>
    <property type="match status" value="1"/>
</dbReference>
<proteinExistence type="predicted"/>
<evidence type="ECO:0000313" key="19">
    <source>
        <dbReference type="Proteomes" id="UP001159427"/>
    </source>
</evidence>
<dbReference type="Proteomes" id="UP001159427">
    <property type="component" value="Unassembled WGS sequence"/>
</dbReference>
<dbReference type="InterPro" id="IPR049625">
    <property type="entry name" value="Glyco_transf_61_cat"/>
</dbReference>
<gene>
    <name evidence="18" type="ORF">PEVE_00044192</name>
</gene>
<comment type="function">
    <text evidence="15">O-linked mannose beta-1,4-N-acetylglucosaminyltransferase that transfers UDP-N-acetyl-D-glucosamine to the 4-position of the mannose to generate N-acetyl-D-glucosamine-beta-1,4-O-D-mannosylprotein. Involved in the biosynthesis of the phosphorylated O-mannosyl trisaccharide (N-acetylgalactosamine-beta-3-N-acetylglucosamine-beta-4-(phosphate-6-)mannose), a carbohydrate structure present in alpha-dystroglycan (DAG1), which is required for binding laminin G-like domain-containing extracellular proteins with high affinity.</text>
</comment>
<dbReference type="Pfam" id="PF04577">
    <property type="entry name" value="Glyco_transf_61"/>
    <property type="match status" value="1"/>
</dbReference>
<evidence type="ECO:0000256" key="16">
    <source>
        <dbReference type="ARBA" id="ARBA00048274"/>
    </source>
</evidence>
<evidence type="ECO:0000256" key="1">
    <source>
        <dbReference type="ARBA" id="ARBA00004648"/>
    </source>
</evidence>
<evidence type="ECO:0000256" key="9">
    <source>
        <dbReference type="ARBA" id="ARBA00022968"/>
    </source>
</evidence>
<feature type="domain" description="Glycosyltransferase 61 catalytic" evidence="17">
    <location>
        <begin position="250"/>
        <end position="360"/>
    </location>
</feature>